<dbReference type="AlphaFoldDB" id="A0A0G4GIE8"/>
<dbReference type="PANTHER" id="PTHR46967:SF1">
    <property type="entry name" value="KERATIN-ASSOCIATED PROTEIN 16-1-LIKE"/>
    <property type="match status" value="1"/>
</dbReference>
<feature type="domain" description="Tyrosine-protein kinase ephrin type A/B receptor-like" evidence="2">
    <location>
        <begin position="1079"/>
        <end position="1120"/>
    </location>
</feature>
<keyword evidence="1" id="KW-0732">Signal</keyword>
<dbReference type="InterPro" id="IPR009030">
    <property type="entry name" value="Growth_fac_rcpt_cys_sf"/>
</dbReference>
<dbReference type="STRING" id="1169540.A0A0G4GIE8"/>
<organism evidence="3 4">
    <name type="scientific">Vitrella brassicaformis (strain CCMP3155)</name>
    <dbReference type="NCBI Taxonomy" id="1169540"/>
    <lineage>
        <taxon>Eukaryota</taxon>
        <taxon>Sar</taxon>
        <taxon>Alveolata</taxon>
        <taxon>Colpodellida</taxon>
        <taxon>Vitrellaceae</taxon>
        <taxon>Vitrella</taxon>
    </lineage>
</organism>
<sequence length="1137" mass="123594">MLACISLILLMLPAALAAAAGGMALSFDGVDDFLYLIESGGGGIDFLQTDFTLEFWYQQRESQEQNDIEKQVIVQQQALSGERIIVIKAKWFQIGFVSTRFGFDGDYDPHHRAVTCALNATLTGQDCKIYVDGAAPPEALFSEHFETPSIPADVQSYLTFGTQVDVSTKDRTHFNLFSGFIDEVRYWKGVRSQADIQATMYMTGSTVASWLAANGNVPPLHAQWSFDDPDEAGLIREGGITLSRPLYEESPFSLNGGHHFVLAREDVLKEESLPAGLGIITNGVVFRLETSDNRLGIQMQRLGGVREYVPVVGGEMVALASVYSMDKYWVQPSGTGEEEGLGMTVTPCGDGSCSVREASVPCVVQVKGETPPIAGGSYVARLFGNDGYLTAAQLPPGRDVTVEMWFHWHSLPLGYTCIFSLDRSVGWNGHKVCLDGGNVIFQFRKDSGKHTLIVNEMRTTVPQHIAFSWALVNKTADICNPATLWEIRVYQNGVRLPVSQVDNLVTAHKSHRNQLKPECDLGETQTAPTFGQDWDKGGTSGLKPSDFISGEYSEIRLWRGQRTDQEIAENWNKRLTGREGNLYVYYPITEDDMLRIPSESNESPLINYAAATGAEMDGTLWCVSSASSCKPWLRTGFDVTLGRMPELAGYPYSNDVPSAFRKALTFQSSDPDNISLRPYTPQLDAITVNVTRLPDSSCGSVWSEDRADGTSVKVETEGHTHDDATHRLVFEAETLSQSIANCSTGIVYHAMDQVGGVSAHTAELGIHVIPTGPQLIHVRAVDPKLPPEAGIQPNDILILAFDRPTNMPPIDDLATLKRFVTLTDGSWGDEINLSIKGVWSRLSHGRTLTVQFLAVNTSQPPIFNTSTVVHVVGGSEALDSQLFGRPRPVIGDAAMDTQEDIDKNTLRGTSEDGGRMYWANTSLSISDTTFSVRPCPADQVFSKLTGQCSYCGANQVQSDDGLECTCLPGHQPYDSDTVPPPEMIGNLSSNDLVCISCPPGTEGRDGLSCLPCAEGLFSLGSGQVVCSPCPVGRYRNSSTSAAEECVSCPPGTAAPKVGLAECQPCPPGRYRPADVADASQCLRCGEGYYQNETGQVSCHRCPANTGKTTLYPGAETIDECVCPAGFYLNQRKDTCTE</sequence>
<evidence type="ECO:0000256" key="1">
    <source>
        <dbReference type="SAM" id="SignalP"/>
    </source>
</evidence>
<dbReference type="InterPro" id="IPR011641">
    <property type="entry name" value="Tyr-kin_ephrin_A/B_rcpt-like"/>
</dbReference>
<dbReference type="Proteomes" id="UP000041254">
    <property type="component" value="Unassembled WGS sequence"/>
</dbReference>
<feature type="signal peptide" evidence="1">
    <location>
        <begin position="1"/>
        <end position="17"/>
    </location>
</feature>
<protein>
    <recommendedName>
        <fullName evidence="2">Tyrosine-protein kinase ephrin type A/B receptor-like domain-containing protein</fullName>
    </recommendedName>
</protein>
<dbReference type="EMBL" id="CDMY01000677">
    <property type="protein sequence ID" value="CEM29624.1"/>
    <property type="molecule type" value="Genomic_DNA"/>
</dbReference>
<dbReference type="PANTHER" id="PTHR46967">
    <property type="entry name" value="INSULIN-LIKE GROWTH FACTOR BINDING PROTEIN,N-TERMINAL"/>
    <property type="match status" value="1"/>
</dbReference>
<gene>
    <name evidence="3" type="ORF">Vbra_17867</name>
</gene>
<dbReference type="OrthoDB" id="410989at2759"/>
<dbReference type="Gene3D" id="2.60.120.200">
    <property type="match status" value="2"/>
</dbReference>
<dbReference type="VEuPathDB" id="CryptoDB:Vbra_17867"/>
<reference evidence="3 4" key="1">
    <citation type="submission" date="2014-11" db="EMBL/GenBank/DDBJ databases">
        <authorList>
            <person name="Zhu J."/>
            <person name="Qi W."/>
            <person name="Song R."/>
        </authorList>
    </citation>
    <scope>NUCLEOTIDE SEQUENCE [LARGE SCALE GENOMIC DNA]</scope>
</reference>
<dbReference type="InterPro" id="IPR013320">
    <property type="entry name" value="ConA-like_dom_sf"/>
</dbReference>
<dbReference type="SMART" id="SM01411">
    <property type="entry name" value="Ephrin_rec_like"/>
    <property type="match status" value="2"/>
</dbReference>
<dbReference type="Gene3D" id="2.10.50.10">
    <property type="entry name" value="Tumor Necrosis Factor Receptor, subunit A, domain 2"/>
    <property type="match status" value="2"/>
</dbReference>
<keyword evidence="4" id="KW-1185">Reference proteome</keyword>
<proteinExistence type="predicted"/>
<feature type="chain" id="PRO_5005190728" description="Tyrosine-protein kinase ephrin type A/B receptor-like domain-containing protein" evidence="1">
    <location>
        <begin position="18"/>
        <end position="1137"/>
    </location>
</feature>
<accession>A0A0G4GIE8</accession>
<dbReference type="Pfam" id="PF07699">
    <property type="entry name" value="Ephrin_rec_like"/>
    <property type="match status" value="1"/>
</dbReference>
<name>A0A0G4GIE8_VITBC</name>
<dbReference type="SUPFAM" id="SSF57184">
    <property type="entry name" value="Growth factor receptor domain"/>
    <property type="match status" value="1"/>
</dbReference>
<evidence type="ECO:0000259" key="2">
    <source>
        <dbReference type="Pfam" id="PF07699"/>
    </source>
</evidence>
<evidence type="ECO:0000313" key="4">
    <source>
        <dbReference type="Proteomes" id="UP000041254"/>
    </source>
</evidence>
<dbReference type="FunFam" id="2.10.50.10:FF:000032">
    <property type="entry name" value="Uncharacterized protein, isoform A"/>
    <property type="match status" value="1"/>
</dbReference>
<dbReference type="SUPFAM" id="SSF49899">
    <property type="entry name" value="Concanavalin A-like lectins/glucanases"/>
    <property type="match status" value="2"/>
</dbReference>
<evidence type="ECO:0000313" key="3">
    <source>
        <dbReference type="EMBL" id="CEM29624.1"/>
    </source>
</evidence>
<dbReference type="InParanoid" id="A0A0G4GIE8"/>